<feature type="transmembrane region" description="Helical" evidence="11">
    <location>
        <begin position="367"/>
        <end position="389"/>
    </location>
</feature>
<keyword evidence="8 11" id="KW-1133">Transmembrane helix</keyword>
<keyword evidence="5" id="KW-0808">Transferase</keyword>
<dbReference type="InterPro" id="IPR002591">
    <property type="entry name" value="Phosphodiest/P_Trfase"/>
</dbReference>
<sequence length="859" mass="96227">MAKNHPENAVLLKFLADPPTTTLQRLKGLTTGSLPTFIDAGSNFNGDIIEEDNLISQLYFSGRKVAFTGDDTWDALFGPYLYRNLTFPYESLNVWDLYSVDQGVIDHIFPIMKDNSTDWDVLIGHFLGVDHCGHRYGPQHYAMKDKLHQLDDVIRKVISEMDDETVLFVFGDHGMDSTGNHGGETQDELESALFMYSKTPYFGRLSSDKYDLTDLGANYRAIDQIDFVPTVAMLLGIPIPFNSLGSPIEEAFIGPHGNDAETLADALRTTTNQINQYRHTSPELAADTEINRLYSRLHEKSTEWNEFSSLAYNYQEKSLAKCKEKWATFDDTNIFIGIGLLALAWTLLVIYSKLIPSVVVAQLNPQFFYSSLALILVYTVLLASFRFVFRPASLPLPWALLLGVALGIANGILAPIMDRYSIPWLVSQVGENLIQNGWTYFALLIVAMHALIFTSNSFIIWEDRIVSFWLASFGVCAFFKSFQLTRGRNRLLGAYHSLVFIILTRLVSQIRLCREEQGAQCISTFKTSPYAVGGLFVSAIILPWIIKSFFSASYCYEGSAPVWISKGFRGTMILTAITWTAEFLEHDEKLADALRVSFGTLKTTRMTLARVVVGVSLVAANFGWASGPLCVKIELQEEPKRARIVGYGNAYGSSYFLFFINILSGVLECSKPMAGLSLAVLAYQLLTLFEIVNLLNIRTNLISVVVVGLLGYLHFFTTGHQATLQSIHWDSAFLLTETIMFPLTHLAVILDTFGPFILTSIAVALLTLWKKPPASKPVAFVSKVAENATSLLLYQITLTISTMVMTNHFRRHLMVWKIFAPRYMMNGLVLIVMNLVLVFVTIGFACPKVLKRWYDVFGA</sequence>
<organism evidence="12 13">
    <name type="scientific">Brettanomyces naardenensis</name>
    <name type="common">Yeast</name>
    <dbReference type="NCBI Taxonomy" id="13370"/>
    <lineage>
        <taxon>Eukaryota</taxon>
        <taxon>Fungi</taxon>
        <taxon>Dikarya</taxon>
        <taxon>Ascomycota</taxon>
        <taxon>Saccharomycotina</taxon>
        <taxon>Pichiomycetes</taxon>
        <taxon>Pichiales</taxon>
        <taxon>Pichiaceae</taxon>
        <taxon>Brettanomyces</taxon>
    </lineage>
</organism>
<accession>A0A448YGQ4</accession>
<dbReference type="AlphaFoldDB" id="A0A448YGQ4"/>
<feature type="transmembrane region" description="Helical" evidence="11">
    <location>
        <begin position="701"/>
        <end position="718"/>
    </location>
</feature>
<dbReference type="GO" id="GO:0005789">
    <property type="term" value="C:endoplasmic reticulum membrane"/>
    <property type="evidence" value="ECO:0007669"/>
    <property type="project" value="UniProtKB-SubCell"/>
</dbReference>
<evidence type="ECO:0000256" key="3">
    <source>
        <dbReference type="ARBA" id="ARBA00008695"/>
    </source>
</evidence>
<dbReference type="Proteomes" id="UP000290900">
    <property type="component" value="Unassembled WGS sequence"/>
</dbReference>
<dbReference type="InterPro" id="IPR017850">
    <property type="entry name" value="Alkaline_phosphatase_core_sf"/>
</dbReference>
<feature type="transmembrane region" description="Helical" evidence="11">
    <location>
        <begin position="607"/>
        <end position="624"/>
    </location>
</feature>
<dbReference type="InterPro" id="IPR037675">
    <property type="entry name" value="PIG-O_N"/>
</dbReference>
<evidence type="ECO:0000256" key="1">
    <source>
        <dbReference type="ARBA" id="ARBA00004477"/>
    </source>
</evidence>
<proteinExistence type="inferred from homology"/>
<dbReference type="InParanoid" id="A0A448YGQ4"/>
<name>A0A448YGQ4_BRENA</name>
<feature type="transmembrane region" description="Helical" evidence="11">
    <location>
        <begin position="395"/>
        <end position="417"/>
    </location>
</feature>
<dbReference type="UniPathway" id="UPA00196"/>
<comment type="similarity">
    <text evidence="3">Belongs to the PIGG/PIGN/PIGO family. PIGO subfamily.</text>
</comment>
<feature type="transmembrane region" description="Helical" evidence="11">
    <location>
        <begin position="827"/>
        <end position="850"/>
    </location>
</feature>
<evidence type="ECO:0000256" key="11">
    <source>
        <dbReference type="SAM" id="Phobius"/>
    </source>
</evidence>
<feature type="transmembrane region" description="Helical" evidence="11">
    <location>
        <begin position="739"/>
        <end position="768"/>
    </location>
</feature>
<evidence type="ECO:0000256" key="9">
    <source>
        <dbReference type="ARBA" id="ARBA00023136"/>
    </source>
</evidence>
<feature type="transmembrane region" description="Helical" evidence="11">
    <location>
        <begin position="675"/>
        <end position="695"/>
    </location>
</feature>
<evidence type="ECO:0000313" key="13">
    <source>
        <dbReference type="Proteomes" id="UP000290900"/>
    </source>
</evidence>
<dbReference type="PANTHER" id="PTHR23071">
    <property type="entry name" value="PHOSPHATIDYLINOSITOL GLYCAN"/>
    <property type="match status" value="1"/>
</dbReference>
<comment type="subcellular location">
    <subcellularLocation>
        <location evidence="1">Endoplasmic reticulum membrane</location>
        <topology evidence="1">Multi-pass membrane protein</topology>
    </subcellularLocation>
</comment>
<evidence type="ECO:0000256" key="4">
    <source>
        <dbReference type="ARBA" id="ARBA00022502"/>
    </source>
</evidence>
<keyword evidence="9 11" id="KW-0472">Membrane</keyword>
<comment type="pathway">
    <text evidence="2">Glycolipid biosynthesis; glycosylphosphatidylinositol-anchor biosynthesis.</text>
</comment>
<feature type="transmembrane region" description="Helical" evidence="11">
    <location>
        <begin position="788"/>
        <end position="806"/>
    </location>
</feature>
<dbReference type="CDD" id="cd16023">
    <property type="entry name" value="GPI_EPT_3"/>
    <property type="match status" value="1"/>
</dbReference>
<dbReference type="FunCoup" id="A0A448YGQ4">
    <property type="interactions" value="646"/>
</dbReference>
<evidence type="ECO:0000256" key="7">
    <source>
        <dbReference type="ARBA" id="ARBA00022824"/>
    </source>
</evidence>
<reference evidence="12 13" key="1">
    <citation type="submission" date="2018-12" db="EMBL/GenBank/DDBJ databases">
        <authorList>
            <person name="Tiukova I."/>
            <person name="Dainat J."/>
        </authorList>
    </citation>
    <scope>NUCLEOTIDE SEQUENCE [LARGE SCALE GENOMIC DNA]</scope>
</reference>
<dbReference type="PANTHER" id="PTHR23071:SF1">
    <property type="entry name" value="GPI ETHANOLAMINE PHOSPHATE TRANSFERASE 3"/>
    <property type="match status" value="1"/>
</dbReference>
<evidence type="ECO:0000313" key="12">
    <source>
        <dbReference type="EMBL" id="VEU20089.1"/>
    </source>
</evidence>
<evidence type="ECO:0000256" key="5">
    <source>
        <dbReference type="ARBA" id="ARBA00022679"/>
    </source>
</evidence>
<keyword evidence="7" id="KW-0256">Endoplasmic reticulum</keyword>
<keyword evidence="10" id="KW-0325">Glycoprotein</keyword>
<feature type="transmembrane region" description="Helical" evidence="11">
    <location>
        <begin position="438"/>
        <end position="460"/>
    </location>
</feature>
<protein>
    <submittedName>
        <fullName evidence="12">DEKNAAC101002</fullName>
    </submittedName>
</protein>
<keyword evidence="6 11" id="KW-0812">Transmembrane</keyword>
<feature type="transmembrane region" description="Helical" evidence="11">
    <location>
        <begin position="334"/>
        <end position="355"/>
    </location>
</feature>
<feature type="transmembrane region" description="Helical" evidence="11">
    <location>
        <begin position="491"/>
        <end position="508"/>
    </location>
</feature>
<evidence type="ECO:0000256" key="2">
    <source>
        <dbReference type="ARBA" id="ARBA00004687"/>
    </source>
</evidence>
<dbReference type="InterPro" id="IPR039524">
    <property type="entry name" value="PIGO/GPI13"/>
</dbReference>
<dbReference type="OrthoDB" id="272139at2759"/>
<feature type="transmembrane region" description="Helical" evidence="11">
    <location>
        <begin position="528"/>
        <end position="546"/>
    </location>
</feature>
<feature type="transmembrane region" description="Helical" evidence="11">
    <location>
        <begin position="644"/>
        <end position="663"/>
    </location>
</feature>
<feature type="transmembrane region" description="Helical" evidence="11">
    <location>
        <begin position="466"/>
        <end position="484"/>
    </location>
</feature>
<dbReference type="EMBL" id="CAACVR010000002">
    <property type="protein sequence ID" value="VEU20089.1"/>
    <property type="molecule type" value="Genomic_DNA"/>
</dbReference>
<keyword evidence="13" id="KW-1185">Reference proteome</keyword>
<evidence type="ECO:0000256" key="6">
    <source>
        <dbReference type="ARBA" id="ARBA00022692"/>
    </source>
</evidence>
<evidence type="ECO:0000256" key="8">
    <source>
        <dbReference type="ARBA" id="ARBA00022989"/>
    </source>
</evidence>
<gene>
    <name evidence="12" type="ORF">BRENAR_LOCUS824</name>
</gene>
<evidence type="ECO:0000256" key="10">
    <source>
        <dbReference type="ARBA" id="ARBA00023180"/>
    </source>
</evidence>
<dbReference type="GO" id="GO:0006506">
    <property type="term" value="P:GPI anchor biosynthetic process"/>
    <property type="evidence" value="ECO:0007669"/>
    <property type="project" value="UniProtKB-UniPathway"/>
</dbReference>
<dbReference type="Gene3D" id="3.40.720.10">
    <property type="entry name" value="Alkaline Phosphatase, subunit A"/>
    <property type="match status" value="1"/>
</dbReference>
<dbReference type="Pfam" id="PF01663">
    <property type="entry name" value="Phosphodiest"/>
    <property type="match status" value="1"/>
</dbReference>
<keyword evidence="4" id="KW-0337">GPI-anchor biosynthesis</keyword>
<dbReference type="STRING" id="13370.A0A448YGQ4"/>
<dbReference type="SUPFAM" id="SSF53649">
    <property type="entry name" value="Alkaline phosphatase-like"/>
    <property type="match status" value="1"/>
</dbReference>
<dbReference type="GO" id="GO:0051377">
    <property type="term" value="F:mannose-ethanolamine phosphotransferase activity"/>
    <property type="evidence" value="ECO:0007669"/>
    <property type="project" value="InterPro"/>
</dbReference>